<evidence type="ECO:0000313" key="2">
    <source>
        <dbReference type="EMBL" id="PVI08729.1"/>
    </source>
</evidence>
<reference evidence="2 3" key="1">
    <citation type="journal article" date="2018" name="Sci. Rep.">
        <title>Comparative genomics provides insights into the lifestyle and reveals functional heterogeneity of dark septate endophytic fungi.</title>
        <authorList>
            <person name="Knapp D.G."/>
            <person name="Nemeth J.B."/>
            <person name="Barry K."/>
            <person name="Hainaut M."/>
            <person name="Henrissat B."/>
            <person name="Johnson J."/>
            <person name="Kuo A."/>
            <person name="Lim J.H.P."/>
            <person name="Lipzen A."/>
            <person name="Nolan M."/>
            <person name="Ohm R.A."/>
            <person name="Tamas L."/>
            <person name="Grigoriev I.V."/>
            <person name="Spatafora J.W."/>
            <person name="Nagy L.G."/>
            <person name="Kovacs G.M."/>
        </authorList>
    </citation>
    <scope>NUCLEOTIDE SEQUENCE [LARGE SCALE GENOMIC DNA]</scope>
    <source>
        <strain evidence="2 3">DSE2036</strain>
    </source>
</reference>
<organism evidence="2 3">
    <name type="scientific">Periconia macrospinosa</name>
    <dbReference type="NCBI Taxonomy" id="97972"/>
    <lineage>
        <taxon>Eukaryota</taxon>
        <taxon>Fungi</taxon>
        <taxon>Dikarya</taxon>
        <taxon>Ascomycota</taxon>
        <taxon>Pezizomycotina</taxon>
        <taxon>Dothideomycetes</taxon>
        <taxon>Pleosporomycetidae</taxon>
        <taxon>Pleosporales</taxon>
        <taxon>Massarineae</taxon>
        <taxon>Periconiaceae</taxon>
        <taxon>Periconia</taxon>
    </lineage>
</organism>
<dbReference type="AlphaFoldDB" id="A0A2V1EF78"/>
<evidence type="ECO:0000313" key="3">
    <source>
        <dbReference type="Proteomes" id="UP000244855"/>
    </source>
</evidence>
<keyword evidence="1" id="KW-1133">Transmembrane helix</keyword>
<proteinExistence type="predicted"/>
<gene>
    <name evidence="2" type="ORF">DM02DRAFT_10593</name>
</gene>
<dbReference type="EMBL" id="KZ805300">
    <property type="protein sequence ID" value="PVI08729.1"/>
    <property type="molecule type" value="Genomic_DNA"/>
</dbReference>
<feature type="transmembrane region" description="Helical" evidence="1">
    <location>
        <begin position="175"/>
        <end position="197"/>
    </location>
</feature>
<dbReference type="Proteomes" id="UP000244855">
    <property type="component" value="Unassembled WGS sequence"/>
</dbReference>
<sequence>MFEEKDVTDARTPRRVMSPFFFRFSCCFELVMTMSQNIQRDEPRGRKFTRTHAVHTHAHTYAYIPSTRTPHARTIVPKGHTYIGKMIALHTVPYCKRTTGLILARTRPAKVHGIPWHAGVPFTTLSSSTFVRHTHGSSTHPRRLAYQLLKTNKLTYSRFNYVPTKSFHQYLSIKLWILIAPSLLYFLCLLFVFLGWFKY</sequence>
<evidence type="ECO:0000256" key="1">
    <source>
        <dbReference type="SAM" id="Phobius"/>
    </source>
</evidence>
<protein>
    <submittedName>
        <fullName evidence="2">Uncharacterized protein</fullName>
    </submittedName>
</protein>
<name>A0A2V1EF78_9PLEO</name>
<accession>A0A2V1EF78</accession>
<keyword evidence="3" id="KW-1185">Reference proteome</keyword>
<keyword evidence="1" id="KW-0812">Transmembrane</keyword>
<keyword evidence="1" id="KW-0472">Membrane</keyword>